<protein>
    <submittedName>
        <fullName evidence="1">Uncharacterized protein</fullName>
    </submittedName>
</protein>
<reference evidence="1" key="1">
    <citation type="submission" date="2020-05" db="EMBL/GenBank/DDBJ databases">
        <authorList>
            <person name="Chiriac C."/>
            <person name="Salcher M."/>
            <person name="Ghai R."/>
            <person name="Kavagutti S V."/>
        </authorList>
    </citation>
    <scope>NUCLEOTIDE SEQUENCE</scope>
</reference>
<accession>A0A6J5TAR0</accession>
<organism evidence="1">
    <name type="scientific">uncultured Caudovirales phage</name>
    <dbReference type="NCBI Taxonomy" id="2100421"/>
    <lineage>
        <taxon>Viruses</taxon>
        <taxon>Duplodnaviria</taxon>
        <taxon>Heunggongvirae</taxon>
        <taxon>Uroviricota</taxon>
        <taxon>Caudoviricetes</taxon>
        <taxon>Peduoviridae</taxon>
        <taxon>Maltschvirus</taxon>
        <taxon>Maltschvirus maltsch</taxon>
    </lineage>
</organism>
<gene>
    <name evidence="1" type="ORF">UFOVP3_45</name>
</gene>
<evidence type="ECO:0000313" key="1">
    <source>
        <dbReference type="EMBL" id="CAB4240564.1"/>
    </source>
</evidence>
<dbReference type="EMBL" id="LR797814">
    <property type="protein sequence ID" value="CAB4240564.1"/>
    <property type="molecule type" value="Genomic_DNA"/>
</dbReference>
<proteinExistence type="predicted"/>
<sequence length="155" mass="17071">MSWSYNPADLSTTTTSGRLNSVRLLIGDTDTNDQIMQDEEITFALAQTNNNVYYAGSWACHMIASKYSRLVDLKIEGSSSRYSELAKQYITMSDHLNDLGKRTNGKSLGVSAGGISVAAMTVVQENDDNVDPSFAVQQFDNKRAGMYTPDYFNGI</sequence>
<name>A0A6J5TAR0_9CAUD</name>